<evidence type="ECO:0000256" key="4">
    <source>
        <dbReference type="SAM" id="SignalP"/>
    </source>
</evidence>
<organism evidence="6 7">
    <name type="scientific">Methylopila musalis</name>
    <dbReference type="NCBI Taxonomy" id="1134781"/>
    <lineage>
        <taxon>Bacteria</taxon>
        <taxon>Pseudomonadati</taxon>
        <taxon>Pseudomonadota</taxon>
        <taxon>Alphaproteobacteria</taxon>
        <taxon>Hyphomicrobiales</taxon>
        <taxon>Methylopilaceae</taxon>
        <taxon>Methylopila</taxon>
    </lineage>
</organism>
<evidence type="ECO:0000256" key="3">
    <source>
        <dbReference type="ARBA" id="ARBA00022970"/>
    </source>
</evidence>
<dbReference type="InterPro" id="IPR028081">
    <property type="entry name" value="Leu-bd"/>
</dbReference>
<dbReference type="RefSeq" id="WP_378773857.1">
    <property type="nucleotide sequence ID" value="NZ_JBHTMX010000004.1"/>
</dbReference>
<evidence type="ECO:0000256" key="1">
    <source>
        <dbReference type="ARBA" id="ARBA00010062"/>
    </source>
</evidence>
<sequence>MKTWLLSAAVASLAFGSQAVAQENLKIGVLYALSGPNAQLGVDSLAALKTVVDIVNEGADLPLPLAKGGGLPGLKGGKIELVVADHQGKPDVGQSEAERLIAQEKVNVLLGGIMSSVSAPISQVSERAAVPFVNGSSSAPSLTNRGFQYFFRTTPHDEHFVRFQFDFLKDFEKLYGKKIETVAILNEDSALGSDSARVQNRVAKERGVKVLESISYKVQTPSLTSEVQRLKAANADVVLQTGFTADSILLYKTAKDLDYNPPLVIAQGAGFVDPSFLKTLGRDAEGAITRSPFNGDLAQRFPLIAKVQELFKKHSNGRELTDIPAREFTSIYVLLDAVNRAGSVEPEKIRAALAATDLPSDQLVVPYEGVKFDQTGQNVKARSIMIQVQNGKYCTFYPAELAVCKLVYPAPNWAQKAAQDAKL</sequence>
<dbReference type="PANTHER" id="PTHR30483:SF37">
    <property type="entry name" value="ABC TRANSPORTER SUBSTRATE-BINDING PROTEIN"/>
    <property type="match status" value="1"/>
</dbReference>
<dbReference type="InterPro" id="IPR028082">
    <property type="entry name" value="Peripla_BP_I"/>
</dbReference>
<dbReference type="Pfam" id="PF13458">
    <property type="entry name" value="Peripla_BP_6"/>
    <property type="match status" value="1"/>
</dbReference>
<evidence type="ECO:0000259" key="5">
    <source>
        <dbReference type="Pfam" id="PF13458"/>
    </source>
</evidence>
<evidence type="ECO:0000313" key="6">
    <source>
        <dbReference type="EMBL" id="MFD1330675.1"/>
    </source>
</evidence>
<reference evidence="7" key="1">
    <citation type="journal article" date="2019" name="Int. J. Syst. Evol. Microbiol.">
        <title>The Global Catalogue of Microorganisms (GCM) 10K type strain sequencing project: providing services to taxonomists for standard genome sequencing and annotation.</title>
        <authorList>
            <consortium name="The Broad Institute Genomics Platform"/>
            <consortium name="The Broad Institute Genome Sequencing Center for Infectious Disease"/>
            <person name="Wu L."/>
            <person name="Ma J."/>
        </authorList>
    </citation>
    <scope>NUCLEOTIDE SEQUENCE [LARGE SCALE GENOMIC DNA]</scope>
    <source>
        <strain evidence="7">CCUG 61696</strain>
    </source>
</reference>
<comment type="caution">
    <text evidence="6">The sequence shown here is derived from an EMBL/GenBank/DDBJ whole genome shotgun (WGS) entry which is preliminary data.</text>
</comment>
<feature type="signal peptide" evidence="4">
    <location>
        <begin position="1"/>
        <end position="21"/>
    </location>
</feature>
<dbReference type="Gene3D" id="3.40.50.2300">
    <property type="match status" value="2"/>
</dbReference>
<evidence type="ECO:0000256" key="2">
    <source>
        <dbReference type="ARBA" id="ARBA00022729"/>
    </source>
</evidence>
<dbReference type="InterPro" id="IPR051010">
    <property type="entry name" value="BCAA_transport"/>
</dbReference>
<keyword evidence="3" id="KW-0813">Transport</keyword>
<name>A0ABW3Z350_9HYPH</name>
<accession>A0ABW3Z350</accession>
<dbReference type="CDD" id="cd06340">
    <property type="entry name" value="PBP1_ABC_ligand_binding-like"/>
    <property type="match status" value="1"/>
</dbReference>
<proteinExistence type="inferred from homology"/>
<feature type="chain" id="PRO_5046793706" evidence="4">
    <location>
        <begin position="22"/>
        <end position="423"/>
    </location>
</feature>
<dbReference type="PANTHER" id="PTHR30483">
    <property type="entry name" value="LEUCINE-SPECIFIC-BINDING PROTEIN"/>
    <property type="match status" value="1"/>
</dbReference>
<keyword evidence="2 4" id="KW-0732">Signal</keyword>
<keyword evidence="3" id="KW-0029">Amino-acid transport</keyword>
<evidence type="ECO:0000313" key="7">
    <source>
        <dbReference type="Proteomes" id="UP001597171"/>
    </source>
</evidence>
<feature type="domain" description="Leucine-binding protein" evidence="5">
    <location>
        <begin position="25"/>
        <end position="391"/>
    </location>
</feature>
<dbReference type="Proteomes" id="UP001597171">
    <property type="component" value="Unassembled WGS sequence"/>
</dbReference>
<comment type="similarity">
    <text evidence="1">Belongs to the leucine-binding protein family.</text>
</comment>
<gene>
    <name evidence="6" type="ORF">ACFQ4O_01530</name>
</gene>
<dbReference type="EMBL" id="JBHTMX010000004">
    <property type="protein sequence ID" value="MFD1330675.1"/>
    <property type="molecule type" value="Genomic_DNA"/>
</dbReference>
<protein>
    <submittedName>
        <fullName evidence="6">ABC transporter substrate-binding protein</fullName>
    </submittedName>
</protein>
<dbReference type="SUPFAM" id="SSF53822">
    <property type="entry name" value="Periplasmic binding protein-like I"/>
    <property type="match status" value="1"/>
</dbReference>
<keyword evidence="7" id="KW-1185">Reference proteome</keyword>